<reference evidence="1" key="1">
    <citation type="journal article" date="2015" name="Nature">
        <title>Complex archaea that bridge the gap between prokaryotes and eukaryotes.</title>
        <authorList>
            <person name="Spang A."/>
            <person name="Saw J.H."/>
            <person name="Jorgensen S.L."/>
            <person name="Zaremba-Niedzwiedzka K."/>
            <person name="Martijn J."/>
            <person name="Lind A.E."/>
            <person name="van Eijk R."/>
            <person name="Schleper C."/>
            <person name="Guy L."/>
            <person name="Ettema T.J."/>
        </authorList>
    </citation>
    <scope>NUCLEOTIDE SEQUENCE</scope>
</reference>
<dbReference type="EMBL" id="LAZR01000195">
    <property type="protein sequence ID" value="KKN82774.1"/>
    <property type="molecule type" value="Genomic_DNA"/>
</dbReference>
<comment type="caution">
    <text evidence="1">The sequence shown here is derived from an EMBL/GenBank/DDBJ whole genome shotgun (WGS) entry which is preliminary data.</text>
</comment>
<evidence type="ECO:0000313" key="1">
    <source>
        <dbReference type="EMBL" id="KKN82774.1"/>
    </source>
</evidence>
<protein>
    <submittedName>
        <fullName evidence="1">Uncharacterized protein</fullName>
    </submittedName>
</protein>
<dbReference type="AlphaFoldDB" id="A0A0F9TTY4"/>
<organism evidence="1">
    <name type="scientific">marine sediment metagenome</name>
    <dbReference type="NCBI Taxonomy" id="412755"/>
    <lineage>
        <taxon>unclassified sequences</taxon>
        <taxon>metagenomes</taxon>
        <taxon>ecological metagenomes</taxon>
    </lineage>
</organism>
<proteinExistence type="predicted"/>
<name>A0A0F9TTY4_9ZZZZ</name>
<gene>
    <name evidence="1" type="ORF">LCGC14_0305980</name>
</gene>
<sequence>MKKIFSLILLLTIAFNIIASPVELYFIETRTYPQMKRMVVYSKHGNIWKVHIESEPLPIFIDITCYIVYDKDGKLLGG</sequence>
<accession>A0A0F9TTY4</accession>